<evidence type="ECO:0000256" key="1">
    <source>
        <dbReference type="ARBA" id="ARBA00004141"/>
    </source>
</evidence>
<evidence type="ECO:0000256" key="6">
    <source>
        <dbReference type="SAM" id="Phobius"/>
    </source>
</evidence>
<evidence type="ECO:0008006" key="10">
    <source>
        <dbReference type="Google" id="ProtNLM"/>
    </source>
</evidence>
<accession>A0AB34J6X9</accession>
<feature type="chain" id="PRO_5044311284" description="Protein DETOXIFICATION" evidence="7">
    <location>
        <begin position="18"/>
        <end position="527"/>
    </location>
</feature>
<sequence length="527" mass="53627">MLACVHCCFLWAELTTAFNVGPATPRARPKLEKVTDRMSPSRSPCPKRRGHIILSATGEPRSISREMLAIGLPALLGFAIEPVASLVDTAFVGRLCGTADLAGAGVAIAVFNLLAKMFNFLSPATTSLVAAAAGGAADRPPPRGSFTPPMARVATSSLAVAFAIGSCLSALILALAAPLLTALGVPLASALRRPARAYLAARAVGAPATLMLLALQGAFRGARDTTTPLRALCLATVVNLALDPLLVAQRGLGWGVAGAAAATSASNIAAALVLTRALASRCADPAASETRGGARPLRVFGLPPPSIAECKRVALAGSFLTLRTLGVVGTLSYSSIAAGKLGATAGAAHQVCSQLWFATSLLADAVAVAAQSLLARCLAASDRLGAISVIRQSLFAGMLVGLVAMGGMLLGGKALCALFTSDPDVLSAALAIWPLVVWSLPLNTMAFTIDGILYGATDFQFCALMMACSSVPAVAAMALGARRHGLAAVWGGLALLMGLRSVFGVARITSRRGPWAALRPPLSPPPC</sequence>
<proteinExistence type="inferred from homology"/>
<protein>
    <recommendedName>
        <fullName evidence="10">Protein DETOXIFICATION</fullName>
    </recommendedName>
</protein>
<evidence type="ECO:0000256" key="4">
    <source>
        <dbReference type="ARBA" id="ARBA00022989"/>
    </source>
</evidence>
<feature type="transmembrane region" description="Helical" evidence="6">
    <location>
        <begin position="120"/>
        <end position="137"/>
    </location>
</feature>
<feature type="transmembrane region" description="Helical" evidence="6">
    <location>
        <begin position="393"/>
        <end position="420"/>
    </location>
</feature>
<evidence type="ECO:0000256" key="3">
    <source>
        <dbReference type="ARBA" id="ARBA00022692"/>
    </source>
</evidence>
<dbReference type="PANTHER" id="PTHR42893">
    <property type="entry name" value="PROTEIN DETOXIFICATION 44, CHLOROPLASTIC-RELATED"/>
    <property type="match status" value="1"/>
</dbReference>
<dbReference type="Proteomes" id="UP001515480">
    <property type="component" value="Unassembled WGS sequence"/>
</dbReference>
<feature type="transmembrane region" description="Helical" evidence="6">
    <location>
        <begin position="487"/>
        <end position="506"/>
    </location>
</feature>
<dbReference type="AlphaFoldDB" id="A0AB34J6X9"/>
<keyword evidence="3 6" id="KW-0812">Transmembrane</keyword>
<dbReference type="GO" id="GO:0042910">
    <property type="term" value="F:xenobiotic transmembrane transporter activity"/>
    <property type="evidence" value="ECO:0007669"/>
    <property type="project" value="InterPro"/>
</dbReference>
<dbReference type="Pfam" id="PF01554">
    <property type="entry name" value="MatE"/>
    <property type="match status" value="2"/>
</dbReference>
<comment type="subcellular location">
    <subcellularLocation>
        <location evidence="1">Membrane</location>
        <topology evidence="1">Multi-pass membrane protein</topology>
    </subcellularLocation>
</comment>
<evidence type="ECO:0000313" key="9">
    <source>
        <dbReference type="Proteomes" id="UP001515480"/>
    </source>
</evidence>
<feature type="transmembrane region" description="Helical" evidence="6">
    <location>
        <begin position="461"/>
        <end position="481"/>
    </location>
</feature>
<feature type="transmembrane region" description="Helical" evidence="6">
    <location>
        <begin position="158"/>
        <end position="179"/>
    </location>
</feature>
<dbReference type="NCBIfam" id="TIGR00797">
    <property type="entry name" value="matE"/>
    <property type="match status" value="1"/>
</dbReference>
<comment type="similarity">
    <text evidence="2">Belongs to the multi antimicrobial extrusion (MATE) (TC 2.A.66.1) family.</text>
</comment>
<dbReference type="EMBL" id="JBGBPQ010000013">
    <property type="protein sequence ID" value="KAL1512354.1"/>
    <property type="molecule type" value="Genomic_DNA"/>
</dbReference>
<gene>
    <name evidence="8" type="ORF">AB1Y20_005614</name>
</gene>
<evidence type="ECO:0000256" key="7">
    <source>
        <dbReference type="SAM" id="SignalP"/>
    </source>
</evidence>
<comment type="caution">
    <text evidence="8">The sequence shown here is derived from an EMBL/GenBank/DDBJ whole genome shotgun (WGS) entry which is preliminary data.</text>
</comment>
<keyword evidence="7" id="KW-0732">Signal</keyword>
<feature type="transmembrane region" description="Helical" evidence="6">
    <location>
        <begin position="67"/>
        <end position="84"/>
    </location>
</feature>
<dbReference type="GO" id="GO:0015297">
    <property type="term" value="F:antiporter activity"/>
    <property type="evidence" value="ECO:0007669"/>
    <property type="project" value="InterPro"/>
</dbReference>
<feature type="transmembrane region" description="Helical" evidence="6">
    <location>
        <begin position="91"/>
        <end position="114"/>
    </location>
</feature>
<dbReference type="PANTHER" id="PTHR42893:SF46">
    <property type="entry name" value="PROTEIN DETOXIFICATION 44, CHLOROPLASTIC"/>
    <property type="match status" value="1"/>
</dbReference>
<evidence type="ECO:0000256" key="2">
    <source>
        <dbReference type="ARBA" id="ARBA00010199"/>
    </source>
</evidence>
<dbReference type="InterPro" id="IPR002528">
    <property type="entry name" value="MATE_fam"/>
</dbReference>
<feature type="signal peptide" evidence="7">
    <location>
        <begin position="1"/>
        <end position="17"/>
    </location>
</feature>
<keyword evidence="9" id="KW-1185">Reference proteome</keyword>
<feature type="transmembrane region" description="Helical" evidence="6">
    <location>
        <begin position="199"/>
        <end position="219"/>
    </location>
</feature>
<name>A0AB34J6X9_PRYPA</name>
<feature type="transmembrane region" description="Helical" evidence="6">
    <location>
        <begin position="426"/>
        <end position="449"/>
    </location>
</feature>
<dbReference type="GO" id="GO:0016020">
    <property type="term" value="C:membrane"/>
    <property type="evidence" value="ECO:0007669"/>
    <property type="project" value="UniProtKB-SubCell"/>
</dbReference>
<keyword evidence="4 6" id="KW-1133">Transmembrane helix</keyword>
<evidence type="ECO:0000313" key="8">
    <source>
        <dbReference type="EMBL" id="KAL1512354.1"/>
    </source>
</evidence>
<dbReference type="InterPro" id="IPR044644">
    <property type="entry name" value="DinF-like"/>
</dbReference>
<evidence type="ECO:0000256" key="5">
    <source>
        <dbReference type="ARBA" id="ARBA00023136"/>
    </source>
</evidence>
<organism evidence="8 9">
    <name type="scientific">Prymnesium parvum</name>
    <name type="common">Toxic golden alga</name>
    <dbReference type="NCBI Taxonomy" id="97485"/>
    <lineage>
        <taxon>Eukaryota</taxon>
        <taxon>Haptista</taxon>
        <taxon>Haptophyta</taxon>
        <taxon>Prymnesiophyceae</taxon>
        <taxon>Prymnesiales</taxon>
        <taxon>Prymnesiaceae</taxon>
        <taxon>Prymnesium</taxon>
    </lineage>
</organism>
<feature type="transmembrane region" description="Helical" evidence="6">
    <location>
        <begin position="254"/>
        <end position="274"/>
    </location>
</feature>
<keyword evidence="5 6" id="KW-0472">Membrane</keyword>
<reference evidence="8 9" key="1">
    <citation type="journal article" date="2024" name="Science">
        <title>Giant polyketide synthase enzymes in the biosynthesis of giant marine polyether toxins.</title>
        <authorList>
            <person name="Fallon T.R."/>
            <person name="Shende V.V."/>
            <person name="Wierzbicki I.H."/>
            <person name="Pendleton A.L."/>
            <person name="Watervoot N.F."/>
            <person name="Auber R.P."/>
            <person name="Gonzalez D.J."/>
            <person name="Wisecaver J.H."/>
            <person name="Moore B.S."/>
        </authorList>
    </citation>
    <scope>NUCLEOTIDE SEQUENCE [LARGE SCALE GENOMIC DNA]</scope>
    <source>
        <strain evidence="8 9">12B1</strain>
    </source>
</reference>